<dbReference type="Pfam" id="PF09587">
    <property type="entry name" value="PGA_cap"/>
    <property type="match status" value="1"/>
</dbReference>
<dbReference type="Proteomes" id="UP000631670">
    <property type="component" value="Unassembled WGS sequence"/>
</dbReference>
<proteinExistence type="inferred from homology"/>
<dbReference type="PANTHER" id="PTHR33393">
    <property type="entry name" value="POLYGLUTAMINE SYNTHESIS ACCESSORY PROTEIN RV0574C-RELATED"/>
    <property type="match status" value="1"/>
</dbReference>
<name>A0ABR9HZJ7_9PSEU</name>
<evidence type="ECO:0000256" key="1">
    <source>
        <dbReference type="ARBA" id="ARBA00005662"/>
    </source>
</evidence>
<reference evidence="3 4" key="1">
    <citation type="submission" date="2020-10" db="EMBL/GenBank/DDBJ databases">
        <title>Sequencing the genomes of 1000 actinobacteria strains.</title>
        <authorList>
            <person name="Klenk H.-P."/>
        </authorList>
    </citation>
    <scope>NUCLEOTIDE SEQUENCE [LARGE SCALE GENOMIC DNA]</scope>
    <source>
        <strain evidence="3 4">DSM 44653</strain>
    </source>
</reference>
<dbReference type="EMBL" id="JADBEG010000001">
    <property type="protein sequence ID" value="MBE1496366.1"/>
    <property type="molecule type" value="Genomic_DNA"/>
</dbReference>
<evidence type="ECO:0000259" key="2">
    <source>
        <dbReference type="SMART" id="SM00854"/>
    </source>
</evidence>
<dbReference type="SUPFAM" id="SSF56300">
    <property type="entry name" value="Metallo-dependent phosphatases"/>
    <property type="match status" value="1"/>
</dbReference>
<feature type="domain" description="Capsule synthesis protein CapA" evidence="2">
    <location>
        <begin position="14"/>
        <end position="295"/>
    </location>
</feature>
<dbReference type="InterPro" id="IPR052169">
    <property type="entry name" value="CW_Biosynth-Accessory"/>
</dbReference>
<dbReference type="PANTHER" id="PTHR33393:SF11">
    <property type="entry name" value="POLYGLUTAMINE SYNTHESIS ACCESSORY PROTEIN RV0574C-RELATED"/>
    <property type="match status" value="1"/>
</dbReference>
<evidence type="ECO:0000313" key="3">
    <source>
        <dbReference type="EMBL" id="MBE1496366.1"/>
    </source>
</evidence>
<dbReference type="Gene3D" id="3.60.21.10">
    <property type="match status" value="1"/>
</dbReference>
<gene>
    <name evidence="3" type="ORF">H4696_003466</name>
</gene>
<dbReference type="SMART" id="SM00854">
    <property type="entry name" value="PGA_cap"/>
    <property type="match status" value="1"/>
</dbReference>
<evidence type="ECO:0000313" key="4">
    <source>
        <dbReference type="Proteomes" id="UP000631670"/>
    </source>
</evidence>
<sequence>MNVPAVAGGDVAVTVFLCGDVMPARGVDQILPCPGDPALREPAVDDARTYVALAEKANGPIPRPVDFSWPWGAAIPVLEAEAPDVRLLNLETSVTAGGEFALDKQLHYRMSPGNLPVLTAVRPDACALANNHVLDFGMAGLTDTLGFLDQAGLRGLGAGYDVIEAKEPVIVPVDGSRRVVVFAAGMASSGAPRRWAATGDRPGVSFVHGLSGRSAAEVSRRVLEFKRPGDIGIVSLHWGTNWGYRVDPGQVRFAHRLIDAGVDVVYGHSSHHPRPIELYRNRLILYGCGDAINDYEGIPGHDYYRDDLRLLYFASFSSDSGELVSLRMLPVQARKMRLEHPEDRNVEWLRSRLDRVCRPFGVRVRREPSGMLHLDQDRLPH</sequence>
<dbReference type="InterPro" id="IPR029052">
    <property type="entry name" value="Metallo-depent_PP-like"/>
</dbReference>
<dbReference type="InterPro" id="IPR019079">
    <property type="entry name" value="Capsule_synth_CapA"/>
</dbReference>
<dbReference type="RefSeq" id="WP_086864833.1">
    <property type="nucleotide sequence ID" value="NZ_JADBEG010000001.1"/>
</dbReference>
<comment type="caution">
    <text evidence="3">The sequence shown here is derived from an EMBL/GenBank/DDBJ whole genome shotgun (WGS) entry which is preliminary data.</text>
</comment>
<dbReference type="CDD" id="cd07381">
    <property type="entry name" value="MPP_CapA"/>
    <property type="match status" value="1"/>
</dbReference>
<comment type="similarity">
    <text evidence="1">Belongs to the CapA family.</text>
</comment>
<keyword evidence="4" id="KW-1185">Reference proteome</keyword>
<organism evidence="3 4">
    <name type="scientific">Amycolatopsis lexingtonensis</name>
    <dbReference type="NCBI Taxonomy" id="218822"/>
    <lineage>
        <taxon>Bacteria</taxon>
        <taxon>Bacillati</taxon>
        <taxon>Actinomycetota</taxon>
        <taxon>Actinomycetes</taxon>
        <taxon>Pseudonocardiales</taxon>
        <taxon>Pseudonocardiaceae</taxon>
        <taxon>Amycolatopsis</taxon>
    </lineage>
</organism>
<accession>A0ABR9HZJ7</accession>
<protein>
    <submittedName>
        <fullName evidence="3">Poly-gamma-glutamate synthesis protein (Capsule biosynthesis protein)</fullName>
    </submittedName>
</protein>